<dbReference type="Gene3D" id="2.40.160.50">
    <property type="entry name" value="membrane protein fhac: a member of the omp85/tpsb transporter family"/>
    <property type="match status" value="1"/>
</dbReference>
<accession>A0ABW7MVN1</accession>
<dbReference type="Gene3D" id="3.40.1090.10">
    <property type="entry name" value="Cytosolic phospholipase A2 catalytic domain"/>
    <property type="match status" value="1"/>
</dbReference>
<evidence type="ECO:0000256" key="1">
    <source>
        <dbReference type="ARBA" id="ARBA00022801"/>
    </source>
</evidence>
<name>A0ABW7MVN1_9FLAO</name>
<dbReference type="Pfam" id="PF01734">
    <property type="entry name" value="Patatin"/>
    <property type="match status" value="1"/>
</dbReference>
<evidence type="ECO:0000256" key="5">
    <source>
        <dbReference type="SAM" id="SignalP"/>
    </source>
</evidence>
<dbReference type="InterPro" id="IPR050301">
    <property type="entry name" value="NTE"/>
</dbReference>
<dbReference type="EMBL" id="JBAWKB010000001">
    <property type="protein sequence ID" value="MFH6770881.1"/>
    <property type="molecule type" value="Genomic_DNA"/>
</dbReference>
<dbReference type="PANTHER" id="PTHR14226:SF76">
    <property type="entry name" value="NTE FAMILY PROTEIN RSSA"/>
    <property type="match status" value="1"/>
</dbReference>
<keyword evidence="2 4" id="KW-0442">Lipid degradation</keyword>
<evidence type="ECO:0000259" key="6">
    <source>
        <dbReference type="PROSITE" id="PS51635"/>
    </source>
</evidence>
<feature type="chain" id="PRO_5047070853" evidence="5">
    <location>
        <begin position="21"/>
        <end position="742"/>
    </location>
</feature>
<dbReference type="InterPro" id="IPR002641">
    <property type="entry name" value="PNPLA_dom"/>
</dbReference>
<feature type="signal peptide" evidence="5">
    <location>
        <begin position="1"/>
        <end position="20"/>
    </location>
</feature>
<feature type="domain" description="PNPLA" evidence="6">
    <location>
        <begin position="33"/>
        <end position="223"/>
    </location>
</feature>
<sequence>MNKKLLLTLICLFVLFSAKAQDRTEDARPKVGLVLSGGGAKGLAHIGVLKVIDSLGIKIDYVAGTSMGAIIGGLYASGYSGKQLDSIFEVVDFDKIISDDLPREAKAFYERDNSEKYTITLPFEGFKLNLPSALSRGQNTYNLLSKLTLPVNNIKEFKNLPIPYFCIATNVETGKEVVLDHGSLAQSMMASGALPSLFQPVTINQDVLIDGGVLNNYPIDELRAKGMDIIIGVDVQAGLRTRDELKSAPEILLQINNFRTIKAMDSKTKETDIYIKPQVKEYTVISFDAGAEIIKNGLEAALKNEPELDALPKLGKPRRLIKPIDSLRINRISFKGASHYSRAYLLGKLKLKPGEKVSYNQVEKGVNSLVGTNNFDAFEYDLKPSDSMSGYDFHGFVRESKITTFLKLGVHYDQLYRSAALINLTKKRLFFSNDVASLDFILGDNVRYNFDYLIDKGFYWSIGVRSRYNQFKKNVSARLLLTDAEIGNSDINKLEVKLADQTNQFYLQTLFRKDFSLSLGAEHKRLKIISETLFAPNSNSKYEFENTDYISVFGNLKLDTYNNKYFPTRGVYFEGDLHWYVYGSSFNQDFKNFAIGKAEIGTAFGLSDKFAVNLETSGGFKIGDKSTQTLDFALGGYGANFINNFVPFIGYDFISLTGNSYVKASAVLDYELFKKHHVTMEANWANVADDIFDTGEWFTLPDYRGYGLGYAVDTFFGPVQAKFSYSPERKKSIFFINVGFWF</sequence>
<feature type="short sequence motif" description="GXGXXG" evidence="4">
    <location>
        <begin position="37"/>
        <end position="42"/>
    </location>
</feature>
<feature type="active site" description="Nucleophile" evidence="4">
    <location>
        <position position="66"/>
    </location>
</feature>
<dbReference type="CDD" id="cd07205">
    <property type="entry name" value="Pat_PNPLA6_PNPLA7_NTE1_like"/>
    <property type="match status" value="1"/>
</dbReference>
<keyword evidence="5" id="KW-0732">Signal</keyword>
<organism evidence="7 8">
    <name type="scientific">Gaetbulibacter aestuarii</name>
    <dbReference type="NCBI Taxonomy" id="1502358"/>
    <lineage>
        <taxon>Bacteria</taxon>
        <taxon>Pseudomonadati</taxon>
        <taxon>Bacteroidota</taxon>
        <taxon>Flavobacteriia</taxon>
        <taxon>Flavobacteriales</taxon>
        <taxon>Flavobacteriaceae</taxon>
        <taxon>Gaetbulibacter</taxon>
    </lineage>
</organism>
<keyword evidence="1 4" id="KW-0378">Hydrolase</keyword>
<dbReference type="RefSeq" id="WP_344739555.1">
    <property type="nucleotide sequence ID" value="NZ_BAABAY010000001.1"/>
</dbReference>
<comment type="caution">
    <text evidence="7">The sequence shown here is derived from an EMBL/GenBank/DDBJ whole genome shotgun (WGS) entry which is preliminary data.</text>
</comment>
<dbReference type="InterPro" id="IPR016035">
    <property type="entry name" value="Acyl_Trfase/lysoPLipase"/>
</dbReference>
<feature type="short sequence motif" description="DGA/G" evidence="4">
    <location>
        <begin position="210"/>
        <end position="212"/>
    </location>
</feature>
<keyword evidence="3 4" id="KW-0443">Lipid metabolism</keyword>
<dbReference type="Proteomes" id="UP001610100">
    <property type="component" value="Unassembled WGS sequence"/>
</dbReference>
<protein>
    <submittedName>
        <fullName evidence="7">Patatin-like phospholipase family protein</fullName>
    </submittedName>
</protein>
<dbReference type="SUPFAM" id="SSF52151">
    <property type="entry name" value="FabD/lysophospholipase-like"/>
    <property type="match status" value="1"/>
</dbReference>
<evidence type="ECO:0000256" key="2">
    <source>
        <dbReference type="ARBA" id="ARBA00022963"/>
    </source>
</evidence>
<gene>
    <name evidence="7" type="ORF">V8G58_02960</name>
</gene>
<dbReference type="InterPro" id="IPR043864">
    <property type="entry name" value="Omp85-like_dom"/>
</dbReference>
<keyword evidence="8" id="KW-1185">Reference proteome</keyword>
<dbReference type="Pfam" id="PF19143">
    <property type="entry name" value="Omp85_2"/>
    <property type="match status" value="1"/>
</dbReference>
<evidence type="ECO:0000256" key="3">
    <source>
        <dbReference type="ARBA" id="ARBA00023098"/>
    </source>
</evidence>
<proteinExistence type="predicted"/>
<evidence type="ECO:0000256" key="4">
    <source>
        <dbReference type="PROSITE-ProRule" id="PRU01161"/>
    </source>
</evidence>
<feature type="short sequence motif" description="GXSXG" evidence="4">
    <location>
        <begin position="64"/>
        <end position="68"/>
    </location>
</feature>
<dbReference type="PANTHER" id="PTHR14226">
    <property type="entry name" value="NEUROPATHY TARGET ESTERASE/SWISS CHEESE D.MELANOGASTER"/>
    <property type="match status" value="1"/>
</dbReference>
<evidence type="ECO:0000313" key="7">
    <source>
        <dbReference type="EMBL" id="MFH6770881.1"/>
    </source>
</evidence>
<reference evidence="7 8" key="1">
    <citation type="submission" date="2024-02" db="EMBL/GenBank/DDBJ databases">
        <title>A Gaetbulibacter species isolated from tidal flats and genomic insights of their niches.</title>
        <authorList>
            <person name="Ye Y."/>
        </authorList>
    </citation>
    <scope>NUCLEOTIDE SEQUENCE [LARGE SCALE GENOMIC DNA]</scope>
    <source>
        <strain evidence="7 8">KYW382</strain>
    </source>
</reference>
<feature type="active site" description="Proton acceptor" evidence="4">
    <location>
        <position position="210"/>
    </location>
</feature>
<dbReference type="Gene3D" id="3.10.20.310">
    <property type="entry name" value="membrane protein fhac"/>
    <property type="match status" value="1"/>
</dbReference>
<dbReference type="PROSITE" id="PS51635">
    <property type="entry name" value="PNPLA"/>
    <property type="match status" value="1"/>
</dbReference>
<evidence type="ECO:0000313" key="8">
    <source>
        <dbReference type="Proteomes" id="UP001610100"/>
    </source>
</evidence>